<dbReference type="RefSeq" id="WP_149300708.1">
    <property type="nucleotide sequence ID" value="NZ_VTWH01000003.1"/>
</dbReference>
<evidence type="ECO:0000256" key="6">
    <source>
        <dbReference type="ARBA" id="ARBA00022741"/>
    </source>
</evidence>
<evidence type="ECO:0000256" key="13">
    <source>
        <dbReference type="ARBA" id="ARBA00039545"/>
    </source>
</evidence>
<dbReference type="OrthoDB" id="9803968at2"/>
<dbReference type="CDD" id="cd05936">
    <property type="entry name" value="FC-FACS_FadD_like"/>
    <property type="match status" value="1"/>
</dbReference>
<dbReference type="Gene3D" id="3.30.300.30">
    <property type="match status" value="1"/>
</dbReference>
<dbReference type="Gene3D" id="3.40.50.12780">
    <property type="entry name" value="N-terminal domain of ligase-like"/>
    <property type="match status" value="1"/>
</dbReference>
<dbReference type="PANTHER" id="PTHR43767">
    <property type="entry name" value="LONG-CHAIN-FATTY-ACID--COA LIGASE"/>
    <property type="match status" value="1"/>
</dbReference>
<dbReference type="Pfam" id="PF13193">
    <property type="entry name" value="AMP-binding_C"/>
    <property type="match status" value="1"/>
</dbReference>
<dbReference type="GO" id="GO:0004467">
    <property type="term" value="F:long-chain fatty acid-CoA ligase activity"/>
    <property type="evidence" value="ECO:0007669"/>
    <property type="project" value="UniProtKB-EC"/>
</dbReference>
<evidence type="ECO:0000256" key="7">
    <source>
        <dbReference type="ARBA" id="ARBA00022832"/>
    </source>
</evidence>
<dbReference type="Proteomes" id="UP000324738">
    <property type="component" value="Unassembled WGS sequence"/>
</dbReference>
<dbReference type="InterPro" id="IPR042099">
    <property type="entry name" value="ANL_N_sf"/>
</dbReference>
<evidence type="ECO:0000313" key="17">
    <source>
        <dbReference type="EMBL" id="KAA0969422.1"/>
    </source>
</evidence>
<dbReference type="InterPro" id="IPR050237">
    <property type="entry name" value="ATP-dep_AMP-bd_enzyme"/>
</dbReference>
<comment type="similarity">
    <text evidence="4">Belongs to the ATP-dependent AMP-binding enzyme family.</text>
</comment>
<keyword evidence="10" id="KW-0443">Lipid metabolism</keyword>
<sequence length="556" mass="60844">MSKPWVQHYPEGVPAELPEIPYTSLIELFEESFRRYADRPAFKFMGMKLSYSELDKASRQFAAYLQASGLKPGDRVALMMPNVPQYPVAVAGVLRAGMVVVNTNPLYTPRELTHQLKDSGAKAIVILENMAKTLEKCRKDVPVEKIIVASVGDMLPTIKGAIVNFVLRNIKKMVPAYSLPDSERWNAVMRSASSKSFQPVKVSFDDIAALQYTGGTTGVSKGCILTHRNIVSNVLQSELWHEPAVKDLPESVQANTICALPLYHIFGFTVNMMLSMRQGGCNILIINPRDIPAVIKDLKAQPFHLFPAVNTLFGAIARHPDAKTVDWSSLRISVGGGMAVQAATAKLWLDVTGCPICQGYGLSETSPVACCNPVTTREYTGTIGYPLPSTDCVILDDDGNHLPIGERGELGIKGPQVTAGYWNRPEDTAKSFTADGYFRTGDIAVMDEAGAATIVDRKKDMINVSGFNVYPNEIEEIVTRMPGVVEAAAIGIPDDNSGEAVKLFVVANDSSVTAESVKAFCRENLTGYKRPKEIEFRDELPKTNVGKVLRRELRPS</sequence>
<comment type="cofactor">
    <cofactor evidence="1">
        <name>Mg(2+)</name>
        <dbReference type="ChEBI" id="CHEBI:18420"/>
    </cofactor>
</comment>
<dbReference type="InterPro" id="IPR000873">
    <property type="entry name" value="AMP-dep_synth/lig_dom"/>
</dbReference>
<dbReference type="InterPro" id="IPR045851">
    <property type="entry name" value="AMP-bd_C_sf"/>
</dbReference>
<evidence type="ECO:0000256" key="5">
    <source>
        <dbReference type="ARBA" id="ARBA00022598"/>
    </source>
</evidence>
<keyword evidence="7" id="KW-0276">Fatty acid metabolism</keyword>
<dbReference type="Pfam" id="PF00501">
    <property type="entry name" value="AMP-binding"/>
    <property type="match status" value="1"/>
</dbReference>
<dbReference type="AlphaFoldDB" id="A0A5B0DTV2"/>
<dbReference type="EC" id="6.2.1.3" evidence="12"/>
<evidence type="ECO:0000256" key="8">
    <source>
        <dbReference type="ARBA" id="ARBA00022840"/>
    </source>
</evidence>
<dbReference type="FunFam" id="3.40.50.12780:FF:000003">
    <property type="entry name" value="Long-chain-fatty-acid--CoA ligase FadD"/>
    <property type="match status" value="1"/>
</dbReference>
<comment type="caution">
    <text evidence="17">The sequence shown here is derived from an EMBL/GenBank/DDBJ whole genome shotgun (WGS) entry which is preliminary data.</text>
</comment>
<keyword evidence="18" id="KW-1185">Reference proteome</keyword>
<evidence type="ECO:0000256" key="2">
    <source>
        <dbReference type="ARBA" id="ARBA00004170"/>
    </source>
</evidence>
<dbReference type="GO" id="GO:0005524">
    <property type="term" value="F:ATP binding"/>
    <property type="evidence" value="ECO:0007669"/>
    <property type="project" value="UniProtKB-KW"/>
</dbReference>
<evidence type="ECO:0000259" key="16">
    <source>
        <dbReference type="Pfam" id="PF13193"/>
    </source>
</evidence>
<organism evidence="17 18">
    <name type="scientific">Aureimonas fodinaquatilis</name>
    <dbReference type="NCBI Taxonomy" id="2565783"/>
    <lineage>
        <taxon>Bacteria</taxon>
        <taxon>Pseudomonadati</taxon>
        <taxon>Pseudomonadota</taxon>
        <taxon>Alphaproteobacteria</taxon>
        <taxon>Hyphomicrobiales</taxon>
        <taxon>Aurantimonadaceae</taxon>
        <taxon>Aureimonas</taxon>
    </lineage>
</organism>
<reference evidence="17 18" key="1">
    <citation type="submission" date="2019-08" db="EMBL/GenBank/DDBJ databases">
        <title>Aureimonas fodiniaquatilis sp. nov., isolated from a coal mine wastewater.</title>
        <authorList>
            <person name="Kim W."/>
        </authorList>
    </citation>
    <scope>NUCLEOTIDE SEQUENCE [LARGE SCALE GENOMIC DNA]</scope>
    <source>
        <strain evidence="17 18">CAU 1482</strain>
    </source>
</reference>
<evidence type="ECO:0000313" key="18">
    <source>
        <dbReference type="Proteomes" id="UP000324738"/>
    </source>
</evidence>
<comment type="pathway">
    <text evidence="3">Lipid metabolism; fatty acid beta-oxidation.</text>
</comment>
<keyword evidence="5 17" id="KW-0436">Ligase</keyword>
<gene>
    <name evidence="17" type="ORF">FPY71_12800</name>
</gene>
<dbReference type="FunFam" id="3.30.300.30:FF:000006">
    <property type="entry name" value="Long-chain-fatty-acid--CoA ligase FadD"/>
    <property type="match status" value="1"/>
</dbReference>
<feature type="domain" description="AMP-binding enzyme C-terminal" evidence="16">
    <location>
        <begin position="473"/>
        <end position="547"/>
    </location>
</feature>
<evidence type="ECO:0000256" key="14">
    <source>
        <dbReference type="ARBA" id="ARBA00042773"/>
    </source>
</evidence>
<accession>A0A5B0DTV2</accession>
<evidence type="ECO:0000256" key="9">
    <source>
        <dbReference type="ARBA" id="ARBA00022842"/>
    </source>
</evidence>
<keyword evidence="6" id="KW-0547">Nucleotide-binding</keyword>
<dbReference type="GO" id="GO:0016020">
    <property type="term" value="C:membrane"/>
    <property type="evidence" value="ECO:0007669"/>
    <property type="project" value="UniProtKB-SubCell"/>
</dbReference>
<keyword evidence="9" id="KW-0460">Magnesium</keyword>
<evidence type="ECO:0000256" key="4">
    <source>
        <dbReference type="ARBA" id="ARBA00006432"/>
    </source>
</evidence>
<dbReference type="InterPro" id="IPR020845">
    <property type="entry name" value="AMP-binding_CS"/>
</dbReference>
<dbReference type="PROSITE" id="PS00455">
    <property type="entry name" value="AMP_BINDING"/>
    <property type="match status" value="1"/>
</dbReference>
<feature type="domain" description="AMP-dependent synthetase/ligase" evidence="15">
    <location>
        <begin position="29"/>
        <end position="422"/>
    </location>
</feature>
<keyword evidence="8" id="KW-0067">ATP-binding</keyword>
<evidence type="ECO:0000256" key="3">
    <source>
        <dbReference type="ARBA" id="ARBA00005005"/>
    </source>
</evidence>
<dbReference type="EMBL" id="VTWH01000003">
    <property type="protein sequence ID" value="KAA0969422.1"/>
    <property type="molecule type" value="Genomic_DNA"/>
</dbReference>
<dbReference type="SUPFAM" id="SSF56801">
    <property type="entry name" value="Acetyl-CoA synthetase-like"/>
    <property type="match status" value="1"/>
</dbReference>
<proteinExistence type="inferred from homology"/>
<evidence type="ECO:0000259" key="15">
    <source>
        <dbReference type="Pfam" id="PF00501"/>
    </source>
</evidence>
<protein>
    <recommendedName>
        <fullName evidence="13">Long-chain-fatty-acid--CoA ligase</fullName>
        <ecNumber evidence="12">6.2.1.3</ecNumber>
    </recommendedName>
    <alternativeName>
        <fullName evidence="14">Long-chain acyl-CoA synthetase</fullName>
    </alternativeName>
</protein>
<name>A0A5B0DTV2_9HYPH</name>
<evidence type="ECO:0000256" key="12">
    <source>
        <dbReference type="ARBA" id="ARBA00026121"/>
    </source>
</evidence>
<dbReference type="NCBIfam" id="NF005463">
    <property type="entry name" value="PRK07059.1"/>
    <property type="match status" value="1"/>
</dbReference>
<dbReference type="PANTHER" id="PTHR43767:SF8">
    <property type="entry name" value="LONG-CHAIN-FATTY-ACID--COA LIGASE"/>
    <property type="match status" value="1"/>
</dbReference>
<evidence type="ECO:0000256" key="10">
    <source>
        <dbReference type="ARBA" id="ARBA00023098"/>
    </source>
</evidence>
<keyword evidence="11" id="KW-0472">Membrane</keyword>
<evidence type="ECO:0000256" key="1">
    <source>
        <dbReference type="ARBA" id="ARBA00001946"/>
    </source>
</evidence>
<dbReference type="InterPro" id="IPR025110">
    <property type="entry name" value="AMP-bd_C"/>
</dbReference>
<evidence type="ECO:0000256" key="11">
    <source>
        <dbReference type="ARBA" id="ARBA00023136"/>
    </source>
</evidence>
<comment type="subcellular location">
    <subcellularLocation>
        <location evidence="2">Membrane</location>
        <topology evidence="2">Peripheral membrane protein</topology>
    </subcellularLocation>
</comment>